<protein>
    <recommendedName>
        <fullName evidence="1">Abortive phage infection protein C-terminal domain-containing protein</fullName>
    </recommendedName>
</protein>
<name>A0AB33BGU1_9LACO</name>
<organism evidence="2 3">
    <name type="scientific">Fructilactobacillus lindneri</name>
    <dbReference type="NCBI Taxonomy" id="53444"/>
    <lineage>
        <taxon>Bacteria</taxon>
        <taxon>Bacillati</taxon>
        <taxon>Bacillota</taxon>
        <taxon>Bacilli</taxon>
        <taxon>Lactobacillales</taxon>
        <taxon>Lactobacillaceae</taxon>
        <taxon>Fructilactobacillus</taxon>
    </lineage>
</organism>
<dbReference type="GeneID" id="61249765"/>
<dbReference type="Proteomes" id="UP000093346">
    <property type="component" value="Chromosome"/>
</dbReference>
<evidence type="ECO:0000313" key="2">
    <source>
        <dbReference type="EMBL" id="ANZ59000.1"/>
    </source>
</evidence>
<dbReference type="Pfam" id="PF10592">
    <property type="entry name" value="AIPR"/>
    <property type="match status" value="1"/>
</dbReference>
<dbReference type="AlphaFoldDB" id="A0AB33BGU1"/>
<evidence type="ECO:0000259" key="1">
    <source>
        <dbReference type="Pfam" id="PF10592"/>
    </source>
</evidence>
<dbReference type="RefSeq" id="WP_054646041.1">
    <property type="nucleotide sequence ID" value="NZ_CP014872.1"/>
</dbReference>
<gene>
    <name evidence="2" type="ORF">AYR59_02605</name>
</gene>
<sequence>MNNRIIKSLMNQFKEKMELKNSLSEESLFESFSTYCIISKLMDNDFSYDDIDNMIIDGGNDGGIDTVGFLINGEFINNKQELDDILANKNQKLNILMILIQSKISPKFEGSKMRTFGDGISDILKEKPSLIQNNELKEKWEMTNEIINNFSSSVNEFKGRAYYVTTGKWFQEDKNLKSKISNIKSEIDNLNVFDNFEFKPIDASQLREYFKESNSKVKKQINFDKKVVIPDVSGVKDGWLGFLNGKELIKLIVDDNGDLRRSLFYDNVRDFQGETKTNNAIKETINSDNPEDMSILNNGITIVADNAKTVRSDLVLENYQIVNGCQTSYVMYQNRDKINENSNIYVPVKIIVPTSPSISTKITISNNRQTAVKEESLLALTEVQKELESYFNTFKDDKNKRLFYERRSNQYNSSEGLEKVRIVPMAIALRSYSSMFLGIPHYASRYYGRLYKDFSEKVFDIKNPKIAFYTSSYALYKYNFYIRNSIFERKYAKFKYFILFMINFYITGNIKKPSSSKETERECNKINKILWDNERCKNLMQKMIDIIDKVAGSNINSNELTSKKYFSDDLIEEIKKVKEKQHN</sequence>
<dbReference type="KEGG" id="lle:AYR59_02605"/>
<accession>A0AB33BGU1</accession>
<dbReference type="InterPro" id="IPR018891">
    <property type="entry name" value="AIPR_C"/>
</dbReference>
<feature type="domain" description="Abortive phage infection protein C-terminal" evidence="1">
    <location>
        <begin position="264"/>
        <end position="557"/>
    </location>
</feature>
<proteinExistence type="predicted"/>
<dbReference type="EMBL" id="CP014907">
    <property type="protein sequence ID" value="ANZ59000.1"/>
    <property type="molecule type" value="Genomic_DNA"/>
</dbReference>
<reference evidence="2 3" key="1">
    <citation type="submission" date="2016-03" db="EMBL/GenBank/DDBJ databases">
        <title>Pediococcus and Lactobacillus from brewery environment - whole genome sequencing and assembly.</title>
        <authorList>
            <person name="Behr J."/>
            <person name="Geissler A.J."/>
            <person name="Vogel R.F."/>
        </authorList>
    </citation>
    <scope>NUCLEOTIDE SEQUENCE [LARGE SCALE GENOMIC DNA]</scope>
    <source>
        <strain evidence="2 3">TMW 1.481</strain>
    </source>
</reference>
<evidence type="ECO:0000313" key="3">
    <source>
        <dbReference type="Proteomes" id="UP000093346"/>
    </source>
</evidence>